<feature type="region of interest" description="Disordered" evidence="7">
    <location>
        <begin position="1"/>
        <end position="24"/>
    </location>
</feature>
<evidence type="ECO:0000259" key="8">
    <source>
        <dbReference type="PROSITE" id="PS50240"/>
    </source>
</evidence>
<dbReference type="SUPFAM" id="SSF50494">
    <property type="entry name" value="Trypsin-like serine proteases"/>
    <property type="match status" value="1"/>
</dbReference>
<dbReference type="PROSITE" id="PS00134">
    <property type="entry name" value="TRYPSIN_HIS"/>
    <property type="match status" value="1"/>
</dbReference>
<feature type="domain" description="Peptidase S1" evidence="8">
    <location>
        <begin position="75"/>
        <end position="252"/>
    </location>
</feature>
<dbReference type="InterPro" id="IPR043504">
    <property type="entry name" value="Peptidase_S1_PA_chymotrypsin"/>
</dbReference>
<organism evidence="9 10">
    <name type="scientific">Mugilogobius chulae</name>
    <name type="common">yellowstripe goby</name>
    <dbReference type="NCBI Taxonomy" id="88201"/>
    <lineage>
        <taxon>Eukaryota</taxon>
        <taxon>Metazoa</taxon>
        <taxon>Chordata</taxon>
        <taxon>Craniata</taxon>
        <taxon>Vertebrata</taxon>
        <taxon>Euteleostomi</taxon>
        <taxon>Actinopterygii</taxon>
        <taxon>Neopterygii</taxon>
        <taxon>Teleostei</taxon>
        <taxon>Neoteleostei</taxon>
        <taxon>Acanthomorphata</taxon>
        <taxon>Gobiaria</taxon>
        <taxon>Gobiiformes</taxon>
        <taxon>Gobioidei</taxon>
        <taxon>Gobiidae</taxon>
        <taxon>Gobionellinae</taxon>
        <taxon>Mugilogobius</taxon>
    </lineage>
</organism>
<evidence type="ECO:0000256" key="6">
    <source>
        <dbReference type="ARBA" id="ARBA00023180"/>
    </source>
</evidence>
<dbReference type="CDD" id="cd00190">
    <property type="entry name" value="Tryp_SPc"/>
    <property type="match status" value="1"/>
</dbReference>
<dbReference type="Proteomes" id="UP001460270">
    <property type="component" value="Unassembled WGS sequence"/>
</dbReference>
<dbReference type="GO" id="GO:0006508">
    <property type="term" value="P:proteolysis"/>
    <property type="evidence" value="ECO:0007669"/>
    <property type="project" value="UniProtKB-KW"/>
</dbReference>
<dbReference type="Pfam" id="PF00089">
    <property type="entry name" value="Trypsin"/>
    <property type="match status" value="1"/>
</dbReference>
<dbReference type="SMART" id="SM00020">
    <property type="entry name" value="Tryp_SPc"/>
    <property type="match status" value="1"/>
</dbReference>
<dbReference type="PANTHER" id="PTHR24253:SF144">
    <property type="entry name" value="CHYMOTRYPSIN-LIKE PROTEASE CTRL-1-RELATED"/>
    <property type="match status" value="1"/>
</dbReference>
<keyword evidence="1" id="KW-0645">Protease</keyword>
<dbReference type="GO" id="GO:0004252">
    <property type="term" value="F:serine-type endopeptidase activity"/>
    <property type="evidence" value="ECO:0007669"/>
    <property type="project" value="InterPro"/>
</dbReference>
<reference evidence="10" key="1">
    <citation type="submission" date="2024-04" db="EMBL/GenBank/DDBJ databases">
        <title>Salinicola lusitanus LLJ914,a marine bacterium isolated from the Okinawa Trough.</title>
        <authorList>
            <person name="Li J."/>
        </authorList>
    </citation>
    <scope>NUCLEOTIDE SEQUENCE [LARGE SCALE GENOMIC DNA]</scope>
</reference>
<dbReference type="InterPro" id="IPR018114">
    <property type="entry name" value="TRYPSIN_HIS"/>
</dbReference>
<keyword evidence="6" id="KW-0325">Glycoprotein</keyword>
<dbReference type="PANTHER" id="PTHR24253">
    <property type="entry name" value="TRANSMEMBRANE PROTEASE SERINE"/>
    <property type="match status" value="1"/>
</dbReference>
<sequence>MPKPDPVRSQKLSRVGPRQYSDGRPQKNLRVVGFRFSCRDLDRFRHFVSFYTKLWPTTCCWEQNCRRVGCVTWGWPWQVDIQASTGHICGGSLIAKDWVLSAAHCFPNPSDISSHIIYVGRYQLNNYNSHESSHRILQVVIPDGYIEPHSGKDVALVQLSTPVTWSDYVHPVCLPTSGTLFPSGMMCYVTGWGNIRDNVPLSGLGTLQEVQVPILSEKTCQEMYNLNQNEQVAILNDMICAGYQEGGKDSCQVLNNLLNFQ</sequence>
<name>A0AAW0PM31_9GOBI</name>
<evidence type="ECO:0000313" key="10">
    <source>
        <dbReference type="Proteomes" id="UP001460270"/>
    </source>
</evidence>
<evidence type="ECO:0000256" key="4">
    <source>
        <dbReference type="ARBA" id="ARBA00022825"/>
    </source>
</evidence>
<evidence type="ECO:0000256" key="3">
    <source>
        <dbReference type="ARBA" id="ARBA00022801"/>
    </source>
</evidence>
<evidence type="ECO:0000256" key="5">
    <source>
        <dbReference type="ARBA" id="ARBA00023157"/>
    </source>
</evidence>
<keyword evidence="10" id="KW-1185">Reference proteome</keyword>
<dbReference type="PROSITE" id="PS50240">
    <property type="entry name" value="TRYPSIN_DOM"/>
    <property type="match status" value="1"/>
</dbReference>
<keyword evidence="3" id="KW-0378">Hydrolase</keyword>
<dbReference type="Gene3D" id="2.40.10.10">
    <property type="entry name" value="Trypsin-like serine proteases"/>
    <property type="match status" value="2"/>
</dbReference>
<evidence type="ECO:0000256" key="2">
    <source>
        <dbReference type="ARBA" id="ARBA00022729"/>
    </source>
</evidence>
<dbReference type="FunFam" id="2.40.10.10:FF:000024">
    <property type="entry name" value="Serine protease 53"/>
    <property type="match status" value="1"/>
</dbReference>
<dbReference type="InterPro" id="IPR001314">
    <property type="entry name" value="Peptidase_S1A"/>
</dbReference>
<keyword evidence="2" id="KW-0732">Signal</keyword>
<keyword evidence="4" id="KW-0720">Serine protease</keyword>
<proteinExistence type="predicted"/>
<dbReference type="InterPro" id="IPR009003">
    <property type="entry name" value="Peptidase_S1_PA"/>
</dbReference>
<protein>
    <recommendedName>
        <fullName evidence="8">Peptidase S1 domain-containing protein</fullName>
    </recommendedName>
</protein>
<accession>A0AAW0PM31</accession>
<dbReference type="PRINTS" id="PR00722">
    <property type="entry name" value="CHYMOTRYPSIN"/>
</dbReference>
<evidence type="ECO:0000313" key="9">
    <source>
        <dbReference type="EMBL" id="KAK7919668.1"/>
    </source>
</evidence>
<comment type="caution">
    <text evidence="9">The sequence shown here is derived from an EMBL/GenBank/DDBJ whole genome shotgun (WGS) entry which is preliminary data.</text>
</comment>
<dbReference type="EMBL" id="JBBPFD010000007">
    <property type="protein sequence ID" value="KAK7919668.1"/>
    <property type="molecule type" value="Genomic_DNA"/>
</dbReference>
<evidence type="ECO:0000256" key="1">
    <source>
        <dbReference type="ARBA" id="ARBA00022670"/>
    </source>
</evidence>
<gene>
    <name evidence="9" type="ORF">WMY93_010952</name>
</gene>
<evidence type="ECO:0000256" key="7">
    <source>
        <dbReference type="SAM" id="MobiDB-lite"/>
    </source>
</evidence>
<dbReference type="AlphaFoldDB" id="A0AAW0PM31"/>
<dbReference type="InterPro" id="IPR001254">
    <property type="entry name" value="Trypsin_dom"/>
</dbReference>
<keyword evidence="5" id="KW-1015">Disulfide bond</keyword>